<evidence type="ECO:0000313" key="2">
    <source>
        <dbReference type="Proteomes" id="UP000194439"/>
    </source>
</evidence>
<evidence type="ECO:0000313" key="1">
    <source>
        <dbReference type="EMBL" id="SME23457.1"/>
    </source>
</evidence>
<sequence length="192" mass="22385">MEINKLLNGWLYDKKYEKELLALVQNGSASIHQGELYRLWRLDPDDIEISMQHTDFPDSLTDLEREELEGGQNVEIGQRAVKFIVEHIIAKKSFTKKGRSHSITEAGCNFFINNHAGQYNDQWPYVITKVENSGLDLTVFAEKHGANEDLVQSFREYEEILSDHDYSDNNYIIIKLPRIEIYYNGIYRPIIE</sequence>
<accession>A0A1Y6A5I3</accession>
<accession>A0A386UXD1</accession>
<dbReference type="Proteomes" id="UP000194439">
    <property type="component" value="Unassembled WGS sequence"/>
</dbReference>
<dbReference type="EMBL" id="FWZD01000058">
    <property type="protein sequence ID" value="SME23457.1"/>
    <property type="molecule type" value="Genomic_DNA"/>
</dbReference>
<name>A0A1Y6A5I3_9BACI</name>
<organism evidence="1 2">
    <name type="scientific">Bacillus mobilis</name>
    <dbReference type="NCBI Taxonomy" id="2026190"/>
    <lineage>
        <taxon>Bacteria</taxon>
        <taxon>Bacillati</taxon>
        <taxon>Bacillota</taxon>
        <taxon>Bacilli</taxon>
        <taxon>Bacillales</taxon>
        <taxon>Bacillaceae</taxon>
        <taxon>Bacillus</taxon>
        <taxon>Bacillus cereus group</taxon>
    </lineage>
</organism>
<dbReference type="RefSeq" id="WP_074585644.1">
    <property type="nucleotide sequence ID" value="NZ_FWZD01000058.1"/>
</dbReference>
<protein>
    <submittedName>
        <fullName evidence="1">Uncharacterized protein</fullName>
    </submittedName>
</protein>
<reference evidence="2" key="1">
    <citation type="submission" date="2017-04" db="EMBL/GenBank/DDBJ databases">
        <authorList>
            <person name="Criscuolo A."/>
        </authorList>
    </citation>
    <scope>NUCLEOTIDE SEQUENCE [LARGE SCALE GENOMIC DNA]</scope>
</reference>
<proteinExistence type="predicted"/>
<dbReference type="AlphaFoldDB" id="A0A1Y6A5I3"/>
<dbReference type="KEGG" id="bmob:MLA2C4_06685"/>
<gene>
    <name evidence="1" type="ORF">BACERE00185_03573</name>
</gene>